<dbReference type="EMBL" id="JAUESC010000382">
    <property type="protein sequence ID" value="KAK0587433.1"/>
    <property type="molecule type" value="Genomic_DNA"/>
</dbReference>
<sequence length="592" mass="68355">MASEKRCLYEVLGLSKDSSTADEIRSAYKKLALQRHPDKLVKSGLSQADATAQFQELVHAYEVLSDPKERAWYDSHRSQILFSDLNNSSNSIVPNLFSFFSNTAYSGYSDSGKGFYKVYSDLFDKIFSAEIGYVKKLGLGLDTLREAPIMGNLESPYSQVTAFYNYWLGFSTVMDFCWVDDYNVMSGPNRKTRRLMEEENKKLRKKAKREYNDTVRELAEFVKKRDKRVIDMMVRKNEERERKRVEERERKKKLEREKLERANKYEEPEWARIDEDEPIEEESEEESDKKSNEFYCVACGKKFKSEKQWKNHEQSKKHKEKVAELRETFVNEEEEWEDSVELEGEVADLGERVKEGLSMEQKEVEYGVGGLIGEDDAFLDVEDENEQDVPAEGLQDEDEDEDEEMSMLKAMMSGHKSKKKVGLKQEDEVLQTTVHVENENENENEIDDGEPMEYDNRKSRRRKNKKEKGRKNTGEATKGDKNGTKDKDEDANGHDNSHMEEKSSSHAFVENQTNGVRDDHSVKNVKISNQPIDGGAMKNRKAKLKNSSKGKKTKAISKNSGNVCEKCGEEFESRTRLFKHLGDTGHSTLKSR</sequence>
<protein>
    <submittedName>
        <fullName evidence="9">Uncharacterized protein</fullName>
    </submittedName>
</protein>
<dbReference type="InterPro" id="IPR054076">
    <property type="entry name" value="ZUO1-like_ZHD"/>
</dbReference>
<feature type="compositionally biased region" description="Basic residues" evidence="6">
    <location>
        <begin position="538"/>
        <end position="555"/>
    </location>
</feature>
<reference evidence="9" key="2">
    <citation type="submission" date="2023-06" db="EMBL/GenBank/DDBJ databases">
        <authorList>
            <person name="Swenson N.G."/>
            <person name="Wegrzyn J.L."/>
            <person name="Mcevoy S.L."/>
        </authorList>
    </citation>
    <scope>NUCLEOTIDE SEQUENCE</scope>
    <source>
        <strain evidence="9">NS2018</strain>
        <tissue evidence="9">Leaf</tissue>
    </source>
</reference>
<feature type="compositionally biased region" description="Basic residues" evidence="6">
    <location>
        <begin position="458"/>
        <end position="469"/>
    </location>
</feature>
<proteinExistence type="predicted"/>
<name>A0AA39S8K8_ACESA</name>
<dbReference type="PANTHER" id="PTHR45495">
    <property type="entry name" value="DNAJ PROTEIN JJJ1 HOMOLOG"/>
    <property type="match status" value="1"/>
</dbReference>
<reference evidence="9" key="1">
    <citation type="journal article" date="2022" name="Plant J.">
        <title>Strategies of tolerance reflected in two North American maple genomes.</title>
        <authorList>
            <person name="McEvoy S.L."/>
            <person name="Sezen U.U."/>
            <person name="Trouern-Trend A."/>
            <person name="McMahon S.M."/>
            <person name="Schaberg P.G."/>
            <person name="Yang J."/>
            <person name="Wegrzyn J.L."/>
            <person name="Swenson N.G."/>
        </authorList>
    </citation>
    <scope>NUCLEOTIDE SEQUENCE</scope>
    <source>
        <strain evidence="9">NS2018</strain>
    </source>
</reference>
<evidence type="ECO:0000259" key="7">
    <source>
        <dbReference type="PROSITE" id="PS50076"/>
    </source>
</evidence>
<dbReference type="PROSITE" id="PS50157">
    <property type="entry name" value="ZINC_FINGER_C2H2_2"/>
    <property type="match status" value="2"/>
</dbReference>
<dbReference type="PRINTS" id="PR00625">
    <property type="entry name" value="JDOMAIN"/>
</dbReference>
<dbReference type="InterPro" id="IPR001623">
    <property type="entry name" value="DnaJ_domain"/>
</dbReference>
<evidence type="ECO:0000256" key="4">
    <source>
        <dbReference type="PROSITE-ProRule" id="PRU00042"/>
    </source>
</evidence>
<evidence type="ECO:0000256" key="5">
    <source>
        <dbReference type="SAM" id="Coils"/>
    </source>
</evidence>
<dbReference type="Gene3D" id="3.30.160.60">
    <property type="entry name" value="Classic Zinc Finger"/>
    <property type="match status" value="1"/>
</dbReference>
<dbReference type="CDD" id="cd06257">
    <property type="entry name" value="DnaJ"/>
    <property type="match status" value="1"/>
</dbReference>
<evidence type="ECO:0000256" key="2">
    <source>
        <dbReference type="ARBA" id="ARBA00022771"/>
    </source>
</evidence>
<feature type="coiled-coil region" evidence="5">
    <location>
        <begin position="189"/>
        <end position="262"/>
    </location>
</feature>
<feature type="compositionally biased region" description="Basic and acidic residues" evidence="6">
    <location>
        <begin position="470"/>
        <end position="504"/>
    </location>
</feature>
<dbReference type="SUPFAM" id="SSF46565">
    <property type="entry name" value="Chaperone J-domain"/>
    <property type="match status" value="1"/>
</dbReference>
<dbReference type="AlphaFoldDB" id="A0AA39S8K8"/>
<dbReference type="InterPro" id="IPR022755">
    <property type="entry name" value="Znf_C2H2_jaz"/>
</dbReference>
<dbReference type="PROSITE" id="PS00028">
    <property type="entry name" value="ZINC_FINGER_C2H2_1"/>
    <property type="match status" value="2"/>
</dbReference>
<dbReference type="InterPro" id="IPR044648">
    <property type="entry name" value="JJJ1_plant"/>
</dbReference>
<dbReference type="Proteomes" id="UP001168877">
    <property type="component" value="Unassembled WGS sequence"/>
</dbReference>
<dbReference type="InterPro" id="IPR013087">
    <property type="entry name" value="Znf_C2H2_type"/>
</dbReference>
<keyword evidence="3" id="KW-0862">Zinc</keyword>
<organism evidence="9 10">
    <name type="scientific">Acer saccharum</name>
    <name type="common">Sugar maple</name>
    <dbReference type="NCBI Taxonomy" id="4024"/>
    <lineage>
        <taxon>Eukaryota</taxon>
        <taxon>Viridiplantae</taxon>
        <taxon>Streptophyta</taxon>
        <taxon>Embryophyta</taxon>
        <taxon>Tracheophyta</taxon>
        <taxon>Spermatophyta</taxon>
        <taxon>Magnoliopsida</taxon>
        <taxon>eudicotyledons</taxon>
        <taxon>Gunneridae</taxon>
        <taxon>Pentapetalae</taxon>
        <taxon>rosids</taxon>
        <taxon>malvids</taxon>
        <taxon>Sapindales</taxon>
        <taxon>Sapindaceae</taxon>
        <taxon>Hippocastanoideae</taxon>
        <taxon>Acereae</taxon>
        <taxon>Acer</taxon>
    </lineage>
</organism>
<dbReference type="SMART" id="SM00355">
    <property type="entry name" value="ZnF_C2H2"/>
    <property type="match status" value="2"/>
</dbReference>
<keyword evidence="2 4" id="KW-0863">Zinc-finger</keyword>
<keyword evidence="10" id="KW-1185">Reference proteome</keyword>
<evidence type="ECO:0000256" key="6">
    <source>
        <dbReference type="SAM" id="MobiDB-lite"/>
    </source>
</evidence>
<evidence type="ECO:0000313" key="10">
    <source>
        <dbReference type="Proteomes" id="UP001168877"/>
    </source>
</evidence>
<dbReference type="InterPro" id="IPR036236">
    <property type="entry name" value="Znf_C2H2_sf"/>
</dbReference>
<dbReference type="GO" id="GO:0008270">
    <property type="term" value="F:zinc ion binding"/>
    <property type="evidence" value="ECO:0007669"/>
    <property type="project" value="UniProtKB-KW"/>
</dbReference>
<dbReference type="SUPFAM" id="SSF57667">
    <property type="entry name" value="beta-beta-alpha zinc fingers"/>
    <property type="match status" value="1"/>
</dbReference>
<dbReference type="Pfam" id="PF00226">
    <property type="entry name" value="DnaJ"/>
    <property type="match status" value="1"/>
</dbReference>
<dbReference type="InterPro" id="IPR018253">
    <property type="entry name" value="DnaJ_domain_CS"/>
</dbReference>
<accession>A0AA39S8K8</accession>
<dbReference type="PROSITE" id="PS50076">
    <property type="entry name" value="DNAJ_2"/>
    <property type="match status" value="1"/>
</dbReference>
<feature type="domain" description="C2H2-type" evidence="8">
    <location>
        <begin position="562"/>
        <end position="591"/>
    </location>
</feature>
<keyword evidence="1" id="KW-0479">Metal-binding</keyword>
<dbReference type="PANTHER" id="PTHR45495:SF1">
    <property type="entry name" value="DNAJ PROTEIN JJJ1 HOMOLOG"/>
    <property type="match status" value="1"/>
</dbReference>
<evidence type="ECO:0000256" key="3">
    <source>
        <dbReference type="ARBA" id="ARBA00022833"/>
    </source>
</evidence>
<dbReference type="SMART" id="SM00451">
    <property type="entry name" value="ZnF_U1"/>
    <property type="match status" value="1"/>
</dbReference>
<feature type="compositionally biased region" description="Acidic residues" evidence="6">
    <location>
        <begin position="439"/>
        <end position="453"/>
    </location>
</feature>
<gene>
    <name evidence="9" type="ORF">LWI29_022727</name>
</gene>
<dbReference type="SMART" id="SM00271">
    <property type="entry name" value="DnaJ"/>
    <property type="match status" value="1"/>
</dbReference>
<evidence type="ECO:0000256" key="1">
    <source>
        <dbReference type="ARBA" id="ARBA00022723"/>
    </source>
</evidence>
<dbReference type="Pfam" id="PF12171">
    <property type="entry name" value="zf-C2H2_jaz"/>
    <property type="match status" value="1"/>
</dbReference>
<dbReference type="InterPro" id="IPR036869">
    <property type="entry name" value="J_dom_sf"/>
</dbReference>
<feature type="compositionally biased region" description="Acidic residues" evidence="6">
    <location>
        <begin position="380"/>
        <end position="405"/>
    </location>
</feature>
<dbReference type="Gene3D" id="1.10.287.110">
    <property type="entry name" value="DnaJ domain"/>
    <property type="match status" value="1"/>
</dbReference>
<evidence type="ECO:0000259" key="8">
    <source>
        <dbReference type="PROSITE" id="PS50157"/>
    </source>
</evidence>
<evidence type="ECO:0000313" key="9">
    <source>
        <dbReference type="EMBL" id="KAK0587433.1"/>
    </source>
</evidence>
<feature type="domain" description="C2H2-type" evidence="8">
    <location>
        <begin position="294"/>
        <end position="323"/>
    </location>
</feature>
<feature type="region of interest" description="Disordered" evidence="6">
    <location>
        <begin position="380"/>
        <end position="561"/>
    </location>
</feature>
<feature type="domain" description="J" evidence="7">
    <location>
        <begin position="7"/>
        <end position="77"/>
    </location>
</feature>
<comment type="caution">
    <text evidence="9">The sequence shown here is derived from an EMBL/GenBank/DDBJ whole genome shotgun (WGS) entry which is preliminary data.</text>
</comment>
<dbReference type="Pfam" id="PF21884">
    <property type="entry name" value="ZUO1-like_ZHD"/>
    <property type="match status" value="1"/>
</dbReference>
<dbReference type="GO" id="GO:0003676">
    <property type="term" value="F:nucleic acid binding"/>
    <property type="evidence" value="ECO:0007669"/>
    <property type="project" value="InterPro"/>
</dbReference>
<dbReference type="InterPro" id="IPR003604">
    <property type="entry name" value="Matrin/U1-like-C_Znf_C2H2"/>
</dbReference>
<keyword evidence="5" id="KW-0175">Coiled coil</keyword>
<dbReference type="PROSITE" id="PS00636">
    <property type="entry name" value="DNAJ_1"/>
    <property type="match status" value="1"/>
</dbReference>